<dbReference type="SUPFAM" id="SSF57850">
    <property type="entry name" value="RING/U-box"/>
    <property type="match status" value="1"/>
</dbReference>
<evidence type="ECO:0000313" key="9">
    <source>
        <dbReference type="Proteomes" id="UP000299084"/>
    </source>
</evidence>
<dbReference type="InterPro" id="IPR001870">
    <property type="entry name" value="B30.2/SPRY"/>
</dbReference>
<dbReference type="Gene3D" id="2.60.120.920">
    <property type="match status" value="1"/>
</dbReference>
<dbReference type="InterPro" id="IPR050143">
    <property type="entry name" value="TRIM/RBCC"/>
</dbReference>
<dbReference type="Gene3D" id="3.30.40.10">
    <property type="entry name" value="Zinc/RING finger domain, C3HC4 (zinc finger)"/>
    <property type="match status" value="1"/>
</dbReference>
<organism evidence="8 9">
    <name type="scientific">Camelus dromedarius</name>
    <name type="common">Dromedary</name>
    <name type="synonym">Arabian camel</name>
    <dbReference type="NCBI Taxonomy" id="9838"/>
    <lineage>
        <taxon>Eukaryota</taxon>
        <taxon>Metazoa</taxon>
        <taxon>Chordata</taxon>
        <taxon>Craniata</taxon>
        <taxon>Vertebrata</taxon>
        <taxon>Euteleostomi</taxon>
        <taxon>Mammalia</taxon>
        <taxon>Eutheria</taxon>
        <taxon>Laurasiatheria</taxon>
        <taxon>Artiodactyla</taxon>
        <taxon>Tylopoda</taxon>
        <taxon>Camelidae</taxon>
        <taxon>Camelus</taxon>
    </lineage>
</organism>
<comment type="caution">
    <text evidence="8">The sequence shown here is derived from an EMBL/GenBank/DDBJ whole genome shotgun (WGS) entry which is preliminary data.</text>
</comment>
<dbReference type="OrthoDB" id="128536at2759"/>
<keyword evidence="3" id="KW-0862">Zinc</keyword>
<dbReference type="InterPro" id="IPR043136">
    <property type="entry name" value="B30.2/SPRY_sf"/>
</dbReference>
<feature type="domain" description="B30.2/SPRY" evidence="7">
    <location>
        <begin position="277"/>
        <end position="470"/>
    </location>
</feature>
<proteinExistence type="predicted"/>
<dbReference type="PROSITE" id="PS00518">
    <property type="entry name" value="ZF_RING_1"/>
    <property type="match status" value="1"/>
</dbReference>
<evidence type="ECO:0000256" key="3">
    <source>
        <dbReference type="ARBA" id="ARBA00022833"/>
    </source>
</evidence>
<dbReference type="InterPro" id="IPR017907">
    <property type="entry name" value="Znf_RING_CS"/>
</dbReference>
<dbReference type="FunFam" id="2.60.120.920:FF:000004">
    <property type="entry name" value="Butyrophilin subfamily 1 member A1"/>
    <property type="match status" value="1"/>
</dbReference>
<dbReference type="InterPro" id="IPR013320">
    <property type="entry name" value="ConA-like_dom_sf"/>
</dbReference>
<dbReference type="PROSITE" id="PS50188">
    <property type="entry name" value="B302_SPRY"/>
    <property type="match status" value="1"/>
</dbReference>
<dbReference type="SUPFAM" id="SSF49899">
    <property type="entry name" value="Concanavalin A-like lectins/glucanases"/>
    <property type="match status" value="1"/>
</dbReference>
<keyword evidence="1" id="KW-0479">Metal-binding</keyword>
<dbReference type="InterPro" id="IPR035786">
    <property type="entry name" value="SPRY/PRY_TRIM60"/>
</dbReference>
<dbReference type="InterPro" id="IPR003879">
    <property type="entry name" value="Butyrophylin_SPRY"/>
</dbReference>
<dbReference type="Gene3D" id="3.30.160.60">
    <property type="entry name" value="Classic Zinc Finger"/>
    <property type="match status" value="1"/>
</dbReference>
<evidence type="ECO:0000259" key="7">
    <source>
        <dbReference type="PROSITE" id="PS50188"/>
    </source>
</evidence>
<dbReference type="PROSITE" id="PS50119">
    <property type="entry name" value="ZF_BBOX"/>
    <property type="match status" value="1"/>
</dbReference>
<dbReference type="PRINTS" id="PR01407">
    <property type="entry name" value="BUTYPHLNCDUF"/>
</dbReference>
<dbReference type="CDD" id="cd15828">
    <property type="entry name" value="SPRY_PRY_TRIM60"/>
    <property type="match status" value="1"/>
</dbReference>
<dbReference type="Proteomes" id="UP000299084">
    <property type="component" value="Unassembled WGS sequence"/>
</dbReference>
<dbReference type="SMART" id="SM00589">
    <property type="entry name" value="PRY"/>
    <property type="match status" value="1"/>
</dbReference>
<dbReference type="Pfam" id="PF00643">
    <property type="entry name" value="zf-B_box"/>
    <property type="match status" value="1"/>
</dbReference>
<dbReference type="SMART" id="SM00449">
    <property type="entry name" value="SPRY"/>
    <property type="match status" value="1"/>
</dbReference>
<name>A0A5N4EGK0_CAMDR</name>
<dbReference type="InterPro" id="IPR003877">
    <property type="entry name" value="SPRY_dom"/>
</dbReference>
<dbReference type="SMART" id="SM00336">
    <property type="entry name" value="BBOX"/>
    <property type="match status" value="1"/>
</dbReference>
<dbReference type="AlphaFoldDB" id="A0A5N4EGK0"/>
<dbReference type="InterPro" id="IPR000315">
    <property type="entry name" value="Znf_B-box"/>
</dbReference>
<evidence type="ECO:0000256" key="1">
    <source>
        <dbReference type="ARBA" id="ARBA00022723"/>
    </source>
</evidence>
<protein>
    <submittedName>
        <fullName evidence="8">Tripartite motif-containing protein 60</fullName>
    </submittedName>
</protein>
<evidence type="ECO:0000256" key="2">
    <source>
        <dbReference type="ARBA" id="ARBA00022771"/>
    </source>
</evidence>
<feature type="domain" description="RING-type" evidence="5">
    <location>
        <begin position="16"/>
        <end position="57"/>
    </location>
</feature>
<evidence type="ECO:0000256" key="4">
    <source>
        <dbReference type="PROSITE-ProRule" id="PRU00024"/>
    </source>
</evidence>
<dbReference type="InterPro" id="IPR013083">
    <property type="entry name" value="Znf_RING/FYVE/PHD"/>
</dbReference>
<keyword evidence="2 4" id="KW-0863">Zinc-finger</keyword>
<dbReference type="GO" id="GO:0008270">
    <property type="term" value="F:zinc ion binding"/>
    <property type="evidence" value="ECO:0007669"/>
    <property type="project" value="UniProtKB-KW"/>
</dbReference>
<dbReference type="Pfam" id="PF15227">
    <property type="entry name" value="zf-C3HC4_4"/>
    <property type="match status" value="1"/>
</dbReference>
<dbReference type="InterPro" id="IPR001841">
    <property type="entry name" value="Znf_RING"/>
</dbReference>
<keyword evidence="9" id="KW-1185">Reference proteome</keyword>
<dbReference type="CDD" id="cd16594">
    <property type="entry name" value="RING-HC_TRIM7-like_C-IV"/>
    <property type="match status" value="1"/>
</dbReference>
<dbReference type="SUPFAM" id="SSF57845">
    <property type="entry name" value="B-box zinc-binding domain"/>
    <property type="match status" value="1"/>
</dbReference>
<evidence type="ECO:0000259" key="6">
    <source>
        <dbReference type="PROSITE" id="PS50119"/>
    </source>
</evidence>
<accession>A0A5N4EGK0</accession>
<reference evidence="8 9" key="1">
    <citation type="journal article" date="2019" name="Mol. Ecol. Resour.">
        <title>Improving Illumina assemblies with Hi-C and long reads: an example with the North African dromedary.</title>
        <authorList>
            <person name="Elbers J.P."/>
            <person name="Rogers M.F."/>
            <person name="Perelman P.L."/>
            <person name="Proskuryakova A.A."/>
            <person name="Serdyukova N.A."/>
            <person name="Johnson W.E."/>
            <person name="Horin P."/>
            <person name="Corander J."/>
            <person name="Murphy D."/>
            <person name="Burger P.A."/>
        </authorList>
    </citation>
    <scope>NUCLEOTIDE SEQUENCE [LARGE SCALE GENOMIC DNA]</scope>
    <source>
        <strain evidence="8">Drom800</strain>
        <tissue evidence="8">Blood</tissue>
    </source>
</reference>
<sequence>MEFVTALVQLQEESSCPICLDYLKDPVTINCGHNFCRSCISRTWKGLGAPAHCPVCRVCFQDRNIRSNSQLSHLTEIAKLLQIRRSKRKRQEESSMCETHNQLLTLFCGKDLEVLCTQCSFSIQHQKHCICPIKKAASHHRKILECTIKPLKDNMEQVEKVLTLQASKSVELRKQVKYRREEIHSEFEQLRLFLQNQQEDILRQMEDEEMEILAKLNENFVTFTDHVSLLKHLLREVEGKCVQSDLEVLRQVKSIHHRYQNLTPPERFSFQLKKYGFNLPPQYSGFDRIIKPFQVDVILDLETAHPQLIVSEDRKIVRYEKRKQSLCYNPRRFYLCPAVLGCNRFHSGRHYWEVEVGNKPKWTLGVCQDWFPRNWRSQPVVEGGFWAVGRYAESIYVVSGPKRNRLLPMVGPSKIGIFLDYDLGEVSFYNLSDRSLLYSFSDSFTEAICPYFYTGIDSEPLKISSVTADES</sequence>
<gene>
    <name evidence="8" type="ORF">Cadr_000001343</name>
</gene>
<dbReference type="PROSITE" id="PS50089">
    <property type="entry name" value="ZF_RING_2"/>
    <property type="match status" value="1"/>
</dbReference>
<feature type="domain" description="B box-type" evidence="6">
    <location>
        <begin position="92"/>
        <end position="133"/>
    </location>
</feature>
<dbReference type="Pfam" id="PF13765">
    <property type="entry name" value="PRY"/>
    <property type="match status" value="1"/>
</dbReference>
<dbReference type="SMART" id="SM00184">
    <property type="entry name" value="RING"/>
    <property type="match status" value="1"/>
</dbReference>
<dbReference type="InterPro" id="IPR006574">
    <property type="entry name" value="PRY"/>
</dbReference>
<dbReference type="EMBL" id="JWIN03000002">
    <property type="protein sequence ID" value="KAB1282116.1"/>
    <property type="molecule type" value="Genomic_DNA"/>
</dbReference>
<evidence type="ECO:0000259" key="5">
    <source>
        <dbReference type="PROSITE" id="PS50089"/>
    </source>
</evidence>
<dbReference type="PANTHER" id="PTHR24103">
    <property type="entry name" value="E3 UBIQUITIN-PROTEIN LIGASE TRIM"/>
    <property type="match status" value="1"/>
</dbReference>
<evidence type="ECO:0000313" key="8">
    <source>
        <dbReference type="EMBL" id="KAB1282116.1"/>
    </source>
</evidence>
<dbReference type="Pfam" id="PF00622">
    <property type="entry name" value="SPRY"/>
    <property type="match status" value="1"/>
</dbReference>